<dbReference type="Proteomes" id="UP000568158">
    <property type="component" value="Unassembled WGS sequence"/>
</dbReference>
<evidence type="ECO:0000256" key="1">
    <source>
        <dbReference type="ARBA" id="ARBA00022593"/>
    </source>
</evidence>
<evidence type="ECO:0000256" key="4">
    <source>
        <dbReference type="ARBA" id="ARBA00046271"/>
    </source>
</evidence>
<dbReference type="Pfam" id="PF05648">
    <property type="entry name" value="PEX11"/>
    <property type="match status" value="1"/>
</dbReference>
<organism evidence="7 8">
    <name type="scientific">Dekkera bruxellensis</name>
    <name type="common">Brettanomyces custersii</name>
    <dbReference type="NCBI Taxonomy" id="5007"/>
    <lineage>
        <taxon>Eukaryota</taxon>
        <taxon>Fungi</taxon>
        <taxon>Dikarya</taxon>
        <taxon>Ascomycota</taxon>
        <taxon>Saccharomycotina</taxon>
        <taxon>Pichiomycetes</taxon>
        <taxon>Pichiales</taxon>
        <taxon>Pichiaceae</taxon>
        <taxon>Brettanomyces</taxon>
    </lineage>
</organism>
<evidence type="ECO:0000313" key="9">
    <source>
        <dbReference type="Proteomes" id="UP000568158"/>
    </source>
</evidence>
<keyword evidence="8" id="KW-1185">Reference proteome</keyword>
<reference evidence="7 8" key="1">
    <citation type="submission" date="2019-07" db="EMBL/GenBank/DDBJ databases">
        <authorList>
            <person name="Friedrich A."/>
            <person name="Schacherer J."/>
        </authorList>
    </citation>
    <scope>NUCLEOTIDE SEQUENCE [LARGE SCALE GENOMIC DNA]</scope>
</reference>
<keyword evidence="3" id="KW-0576">Peroxisome</keyword>
<keyword evidence="5" id="KW-1133">Transmembrane helix</keyword>
<accession>A0A7D9CW34</accession>
<dbReference type="Proteomes" id="UP000478008">
    <property type="component" value="Unassembled WGS sequence"/>
</dbReference>
<keyword evidence="5" id="KW-0812">Transmembrane</keyword>
<protein>
    <submittedName>
        <fullName evidence="7">DEBR0S1_30372g1_1</fullName>
    </submittedName>
</protein>
<evidence type="ECO:0000256" key="3">
    <source>
        <dbReference type="ARBA" id="ARBA00023140"/>
    </source>
</evidence>
<dbReference type="GO" id="GO:0005778">
    <property type="term" value="C:peroxisomal membrane"/>
    <property type="evidence" value="ECO:0007669"/>
    <property type="project" value="UniProtKB-SubCell"/>
</dbReference>
<keyword evidence="2 5" id="KW-0472">Membrane</keyword>
<feature type="transmembrane region" description="Helical" evidence="5">
    <location>
        <begin position="135"/>
        <end position="154"/>
    </location>
</feature>
<dbReference type="InterPro" id="IPR008733">
    <property type="entry name" value="PEX11"/>
</dbReference>
<evidence type="ECO:0000313" key="8">
    <source>
        <dbReference type="Proteomes" id="UP000478008"/>
    </source>
</evidence>
<keyword evidence="1" id="KW-0962">Peroxisome biogenesis</keyword>
<evidence type="ECO:0000313" key="7">
    <source>
        <dbReference type="EMBL" id="VUG16975.1"/>
    </source>
</evidence>
<name>A0A7D9CW34_DEKBR</name>
<dbReference type="PANTHER" id="PTHR12652:SF50">
    <property type="entry name" value="PEROXIN 11"/>
    <property type="match status" value="1"/>
</dbReference>
<evidence type="ECO:0000256" key="2">
    <source>
        <dbReference type="ARBA" id="ARBA00023136"/>
    </source>
</evidence>
<reference evidence="6 9" key="2">
    <citation type="journal article" date="2020" name="Appl. Microbiol. Biotechnol.">
        <title>Targeted gene deletion in Brettanomyces bruxellensis with an expression-free CRISPR-Cas9 system.</title>
        <authorList>
            <person name="Varela C."/>
            <person name="Bartel C."/>
            <person name="Onetto C."/>
            <person name="Borneman A."/>
        </authorList>
    </citation>
    <scope>NUCLEOTIDE SEQUENCE [LARGE SCALE GENOMIC DNA]</scope>
    <source>
        <strain evidence="6 9">AWRI1613</strain>
    </source>
</reference>
<comment type="subcellular location">
    <subcellularLocation>
        <location evidence="4">Peroxisome membrane</location>
    </subcellularLocation>
</comment>
<proteinExistence type="predicted"/>
<gene>
    <name evidence="7" type="primary">PEX11A</name>
    <name evidence="7" type="ORF">DEBR0S1_30372G</name>
    <name evidence="6" type="ORF">HII12_000470</name>
</gene>
<evidence type="ECO:0000313" key="6">
    <source>
        <dbReference type="EMBL" id="KAF6015907.1"/>
    </source>
</evidence>
<evidence type="ECO:0000256" key="5">
    <source>
        <dbReference type="SAM" id="Phobius"/>
    </source>
</evidence>
<sequence length="252" mass="28401">MTYEKLVYHPEINRVIAFLDTTAGREKLLRTVQYLTRFLAYQLRGDLVELAYLKRIQFLIGISRKPLRFLKFLKHFRSLFIVLDDQLKDKKLRAFDVLKQVGFAAYFFLDGVQWFKQLGLINDRKSRSKLVANAGIYGFRCWLIALTGAILGNLRKLHIIYSRRKALSANSSAPDGKEAGISTNTATVDLLEKEDLNIAKEQNDLIKNSLDALVAMNGCNIIDATEGTVGLAGLVTSIMGLKDLWKSTKVGV</sequence>
<dbReference type="EMBL" id="CABFWN010000001">
    <property type="protein sequence ID" value="VUG16975.1"/>
    <property type="molecule type" value="Genomic_DNA"/>
</dbReference>
<dbReference type="PANTHER" id="PTHR12652">
    <property type="entry name" value="PEROXISOMAL BIOGENESIS FACTOR 11"/>
    <property type="match status" value="1"/>
</dbReference>
<dbReference type="AlphaFoldDB" id="A0A7D9CW34"/>
<dbReference type="GO" id="GO:0016559">
    <property type="term" value="P:peroxisome fission"/>
    <property type="evidence" value="ECO:0007669"/>
    <property type="project" value="InterPro"/>
</dbReference>
<dbReference type="EMBL" id="JABCYN010000005">
    <property type="protein sequence ID" value="KAF6015907.1"/>
    <property type="molecule type" value="Genomic_DNA"/>
</dbReference>